<dbReference type="PANTHER" id="PTHR19328">
    <property type="entry name" value="HEDGEHOG-INTERACTING PROTEIN"/>
    <property type="match status" value="1"/>
</dbReference>
<accession>A0ABX8ACG7</accession>
<sequence length="387" mass="41731">MKRPVVWVTASLTIAIVVTTTFLIMTTSRGETTSFGSSAGRLEVQTVASGLSYPWALAFLPNSKLLVTERPGRMRIVSSQGQLSPAVKGVPEVMATGQGGLLDVITDKAFAQNNTIYFCYSERAGSSGGRTAVARAKLVDGATPRLDEMKVIFRQDGPLSSGNHYGCRIVQAADNNLFVTLGEHYSGRNEAQNLANHLGKLIRITTDGAAPPDNPFVGRDGAKPEIWSYGHRNQQGLAINPATNDLWETEHGPRGGDEVNIIGKGKNYGWPVIGYGIDYSGAKLHETASKAGMEQPVKYWVPSIAPSGMAFYTGDLFPRWRGSLFTGALAGQMLVRLQLNGNAVTSEERILQNLSERIRDVRQGPDGALWLVTDSSAGRVLKITPAK</sequence>
<keyword evidence="1" id="KW-0472">Membrane</keyword>
<dbReference type="RefSeq" id="WP_211909798.1">
    <property type="nucleotide sequence ID" value="NZ_CP036498.1"/>
</dbReference>
<keyword evidence="4" id="KW-1185">Reference proteome</keyword>
<proteinExistence type="predicted"/>
<keyword evidence="1" id="KW-0812">Transmembrane</keyword>
<evidence type="ECO:0000259" key="2">
    <source>
        <dbReference type="Pfam" id="PF07995"/>
    </source>
</evidence>
<gene>
    <name evidence="3" type="ORF">RPMA_21855</name>
</gene>
<dbReference type="Proteomes" id="UP000682843">
    <property type="component" value="Chromosome"/>
</dbReference>
<evidence type="ECO:0000256" key="1">
    <source>
        <dbReference type="SAM" id="Phobius"/>
    </source>
</evidence>
<dbReference type="SUPFAM" id="SSF50952">
    <property type="entry name" value="Soluble quinoprotein glucose dehydrogenase"/>
    <property type="match status" value="1"/>
</dbReference>
<evidence type="ECO:0000313" key="3">
    <source>
        <dbReference type="EMBL" id="QUS41192.1"/>
    </source>
</evidence>
<organism evidence="3 4">
    <name type="scientific">Tardiphaga alba</name>
    <dbReference type="NCBI Taxonomy" id="340268"/>
    <lineage>
        <taxon>Bacteria</taxon>
        <taxon>Pseudomonadati</taxon>
        <taxon>Pseudomonadota</taxon>
        <taxon>Alphaproteobacteria</taxon>
        <taxon>Hyphomicrobiales</taxon>
        <taxon>Nitrobacteraceae</taxon>
        <taxon>Tardiphaga</taxon>
    </lineage>
</organism>
<dbReference type="EMBL" id="CP036498">
    <property type="protein sequence ID" value="QUS41192.1"/>
    <property type="molecule type" value="Genomic_DNA"/>
</dbReference>
<keyword evidence="1" id="KW-1133">Transmembrane helix</keyword>
<name>A0ABX8ACG7_9BRAD</name>
<dbReference type="InterPro" id="IPR011042">
    <property type="entry name" value="6-blade_b-propeller_TolB-like"/>
</dbReference>
<dbReference type="InterPro" id="IPR012938">
    <property type="entry name" value="Glc/Sorbosone_DH"/>
</dbReference>
<reference evidence="3 4" key="1">
    <citation type="submission" date="2019-02" db="EMBL/GenBank/DDBJ databases">
        <title>Emended description of the genus Rhodopseudomonas and description of Rhodopseudomonas albus sp. nov., a non-phototrophic, heavy-metal-tolerant bacterium isolated from garden soil.</title>
        <authorList>
            <person name="Bao Z."/>
            <person name="Cao W.W."/>
            <person name="Sato Y."/>
            <person name="Nishizawa T."/>
            <person name="Zhao J."/>
            <person name="Guo Y."/>
            <person name="Ohta H."/>
        </authorList>
    </citation>
    <scope>NUCLEOTIDE SEQUENCE [LARGE SCALE GENOMIC DNA]</scope>
    <source>
        <strain evidence="3 4">SK50-23</strain>
    </source>
</reference>
<feature type="transmembrane region" description="Helical" evidence="1">
    <location>
        <begin position="6"/>
        <end position="25"/>
    </location>
</feature>
<feature type="domain" description="Glucose/Sorbosone dehydrogenase" evidence="2">
    <location>
        <begin position="51"/>
        <end position="382"/>
    </location>
</feature>
<evidence type="ECO:0000313" key="4">
    <source>
        <dbReference type="Proteomes" id="UP000682843"/>
    </source>
</evidence>
<protein>
    <submittedName>
        <fullName evidence="3">PQQ-dependent sugar dehydrogenase</fullName>
    </submittedName>
</protein>
<dbReference type="Pfam" id="PF07995">
    <property type="entry name" value="GSDH"/>
    <property type="match status" value="1"/>
</dbReference>
<dbReference type="PANTHER" id="PTHR19328:SF75">
    <property type="entry name" value="ALDOSE SUGAR DEHYDROGENASE YLII"/>
    <property type="match status" value="1"/>
</dbReference>
<dbReference type="Gene3D" id="2.120.10.30">
    <property type="entry name" value="TolB, C-terminal domain"/>
    <property type="match status" value="1"/>
</dbReference>
<dbReference type="InterPro" id="IPR011041">
    <property type="entry name" value="Quinoprot_gluc/sorb_DH_b-prop"/>
</dbReference>